<dbReference type="InterPro" id="IPR023614">
    <property type="entry name" value="Porin_dom_sf"/>
</dbReference>
<evidence type="ECO:0000313" key="7">
    <source>
        <dbReference type="Proteomes" id="UP000295254"/>
    </source>
</evidence>
<feature type="signal peptide" evidence="5">
    <location>
        <begin position="1"/>
        <end position="21"/>
    </location>
</feature>
<dbReference type="InterPro" id="IPR005318">
    <property type="entry name" value="OM_porin_bac"/>
</dbReference>
<accession>A0A4R4JTA4</accession>
<dbReference type="GO" id="GO:0016020">
    <property type="term" value="C:membrane"/>
    <property type="evidence" value="ECO:0007669"/>
    <property type="project" value="InterPro"/>
</dbReference>
<name>A0A4R4JTA4_PSEVA</name>
<dbReference type="Proteomes" id="UP000295254">
    <property type="component" value="Unassembled WGS sequence"/>
</dbReference>
<evidence type="ECO:0000256" key="5">
    <source>
        <dbReference type="SAM" id="SignalP"/>
    </source>
</evidence>
<dbReference type="AlphaFoldDB" id="A0A4R4JTA4"/>
<dbReference type="OrthoDB" id="6759120at2"/>
<reference evidence="7" key="1">
    <citation type="journal article" date="2019" name="bioRxiv">
        <title>Bacterially produced spermidine induces plant systemic susceptibility to pathogens.</title>
        <authorList>
            <person name="Melnyk R.A."/>
            <person name="Beskrovnaya P.A."/>
            <person name="Liu Z."/>
            <person name="Song Y."/>
            <person name="Haney C.H."/>
        </authorList>
    </citation>
    <scope>NUCLEOTIDE SEQUENCE [LARGE SCALE GENOMIC DNA]</scope>
    <source>
        <strain evidence="7">Dha-51</strain>
    </source>
</reference>
<evidence type="ECO:0000256" key="3">
    <source>
        <dbReference type="ARBA" id="ARBA00022729"/>
    </source>
</evidence>
<evidence type="ECO:0000313" key="6">
    <source>
        <dbReference type="EMBL" id="TDB57828.1"/>
    </source>
</evidence>
<protein>
    <submittedName>
        <fullName evidence="6">OprD family porin</fullName>
    </submittedName>
</protein>
<dbReference type="Pfam" id="PF03573">
    <property type="entry name" value="OprD"/>
    <property type="match status" value="1"/>
</dbReference>
<dbReference type="GO" id="GO:0015288">
    <property type="term" value="F:porin activity"/>
    <property type="evidence" value="ECO:0007669"/>
    <property type="project" value="TreeGrafter"/>
</dbReference>
<sequence>MKSAIIALPVLLCTASASARAAGFIEDSKATISLRNMYYNSDYRSPNSYPKQNEWGQGFRLDFQSGYTPGTVGFGVDALGLLGIRLDGGGKSGTNNSSRNPSPNAGAGNLFPVDSDNKAVSDFGNVGLTGKVKISKTEAKVGTLLPKLPVVVSNDGRLLPQTYTGGQITSKELDGLILIAGQLKSAKGRASTDDDPLSMSGARFGADTNKFYYGGADYQLSKNLLGQYYYGQLQDFYAQHFLGVIHDMSLPVGTLKTELRYWYSISDGKNSSASGRADGYLASGYYGTSAGVPINRGEVDNRTWSASLTYGIGGSAITAAYQKVNGDSNFPFINQGDVYRGSSGAGTYLITERQLTNFSRSGESTVYGQYNYDFAALGVPGLSAGVTYLNGNNIRSANGSLSEWERDIALSYVIQSGPIKGLSINLRNAMLRSDVAGNVDQNRLIFNYAIALF</sequence>
<comment type="similarity">
    <text evidence="1">Belongs to the outer membrane porin (Opr) (TC 1.B.25) family.</text>
</comment>
<keyword evidence="3 5" id="KW-0732">Signal</keyword>
<evidence type="ECO:0000256" key="1">
    <source>
        <dbReference type="ARBA" id="ARBA00009075"/>
    </source>
</evidence>
<comment type="caution">
    <text evidence="6">The sequence shown here is derived from an EMBL/GenBank/DDBJ whole genome shotgun (WGS) entry which is preliminary data.</text>
</comment>
<dbReference type="EMBL" id="RRZK01000032">
    <property type="protein sequence ID" value="TDB57828.1"/>
    <property type="molecule type" value="Genomic_DNA"/>
</dbReference>
<dbReference type="Gene3D" id="2.40.160.10">
    <property type="entry name" value="Porin"/>
    <property type="match status" value="1"/>
</dbReference>
<evidence type="ECO:0000256" key="4">
    <source>
        <dbReference type="SAM" id="MobiDB-lite"/>
    </source>
</evidence>
<dbReference type="PANTHER" id="PTHR34596:SF2">
    <property type="entry name" value="CHITOPORIN"/>
    <property type="match status" value="1"/>
</dbReference>
<dbReference type="RefSeq" id="WP_093230313.1">
    <property type="nucleotide sequence ID" value="NZ_LT629803.1"/>
</dbReference>
<feature type="chain" id="PRO_5020780994" evidence="5">
    <location>
        <begin position="22"/>
        <end position="453"/>
    </location>
</feature>
<keyword evidence="2" id="KW-0813">Transport</keyword>
<feature type="region of interest" description="Disordered" evidence="4">
    <location>
        <begin position="92"/>
        <end position="111"/>
    </location>
</feature>
<dbReference type="PANTHER" id="PTHR34596">
    <property type="entry name" value="CHITOPORIN"/>
    <property type="match status" value="1"/>
</dbReference>
<keyword evidence="7" id="KW-1185">Reference proteome</keyword>
<gene>
    <name evidence="6" type="ORF">EIY72_26490</name>
</gene>
<feature type="compositionally biased region" description="Polar residues" evidence="4">
    <location>
        <begin position="93"/>
        <end position="103"/>
    </location>
</feature>
<organism evidence="6 7">
    <name type="scientific">Pseudomonas vancouverensis</name>
    <dbReference type="NCBI Taxonomy" id="95300"/>
    <lineage>
        <taxon>Bacteria</taxon>
        <taxon>Pseudomonadati</taxon>
        <taxon>Pseudomonadota</taxon>
        <taxon>Gammaproteobacteria</taxon>
        <taxon>Pseudomonadales</taxon>
        <taxon>Pseudomonadaceae</taxon>
        <taxon>Pseudomonas</taxon>
    </lineage>
</organism>
<proteinExistence type="inferred from homology"/>
<evidence type="ECO:0000256" key="2">
    <source>
        <dbReference type="ARBA" id="ARBA00022448"/>
    </source>
</evidence>